<feature type="repeat" description="TPR" evidence="1">
    <location>
        <begin position="20"/>
        <end position="53"/>
    </location>
</feature>
<protein>
    <submittedName>
        <fullName evidence="2">Tetratricopeptide repeat protein</fullName>
    </submittedName>
</protein>
<dbReference type="Proteomes" id="UP000005744">
    <property type="component" value="Unassembled WGS sequence"/>
</dbReference>
<dbReference type="SMART" id="SM00028">
    <property type="entry name" value="TPR"/>
    <property type="match status" value="2"/>
</dbReference>
<dbReference type="Gene3D" id="1.25.40.10">
    <property type="entry name" value="Tetratricopeptide repeat domain"/>
    <property type="match status" value="1"/>
</dbReference>
<dbReference type="AlphaFoldDB" id="I3CJJ3"/>
<dbReference type="eggNOG" id="COG3063">
    <property type="taxonomic scope" value="Bacteria"/>
</dbReference>
<evidence type="ECO:0000313" key="3">
    <source>
        <dbReference type="Proteomes" id="UP000005744"/>
    </source>
</evidence>
<dbReference type="InterPro" id="IPR011990">
    <property type="entry name" value="TPR-like_helical_dom_sf"/>
</dbReference>
<proteinExistence type="predicted"/>
<keyword evidence="1" id="KW-0802">TPR repeat</keyword>
<dbReference type="RefSeq" id="WP_002691271.1">
    <property type="nucleotide sequence ID" value="NZ_JH600070.1"/>
</dbReference>
<organism evidence="2 3">
    <name type="scientific">Beggiatoa alba B18LD</name>
    <dbReference type="NCBI Taxonomy" id="395493"/>
    <lineage>
        <taxon>Bacteria</taxon>
        <taxon>Pseudomonadati</taxon>
        <taxon>Pseudomonadota</taxon>
        <taxon>Gammaproteobacteria</taxon>
        <taxon>Thiotrichales</taxon>
        <taxon>Thiotrichaceae</taxon>
        <taxon>Beggiatoa</taxon>
    </lineage>
</organism>
<accession>I3CJJ3</accession>
<reference evidence="2 3" key="1">
    <citation type="submission" date="2011-11" db="EMBL/GenBank/DDBJ databases">
        <title>Improved High-Quality Draft sequence of Beggiatoa alba B18lD.</title>
        <authorList>
            <consortium name="US DOE Joint Genome Institute"/>
            <person name="Lucas S."/>
            <person name="Han J."/>
            <person name="Lapidus A."/>
            <person name="Cheng J.-F."/>
            <person name="Goodwin L."/>
            <person name="Pitluck S."/>
            <person name="Peters L."/>
            <person name="Mikhailova N."/>
            <person name="Held B."/>
            <person name="Detter J.C."/>
            <person name="Han C."/>
            <person name="Tapia R."/>
            <person name="Land M."/>
            <person name="Hauser L."/>
            <person name="Kyrpides N."/>
            <person name="Ivanova N."/>
            <person name="Pagani I."/>
            <person name="Samuel K."/>
            <person name="Teske A."/>
            <person name="Mueller J."/>
            <person name="Woyke T."/>
        </authorList>
    </citation>
    <scope>NUCLEOTIDE SEQUENCE [LARGE SCALE GENOMIC DNA]</scope>
    <source>
        <strain evidence="2 3">B18LD</strain>
    </source>
</reference>
<dbReference type="InterPro" id="IPR019734">
    <property type="entry name" value="TPR_rpt"/>
</dbReference>
<dbReference type="EMBL" id="JH600070">
    <property type="protein sequence ID" value="EIJ43786.1"/>
    <property type="molecule type" value="Genomic_DNA"/>
</dbReference>
<dbReference type="SUPFAM" id="SSF48452">
    <property type="entry name" value="TPR-like"/>
    <property type="match status" value="1"/>
</dbReference>
<dbReference type="STRING" id="395493.BegalDRAFT_2958"/>
<name>I3CJJ3_9GAMM</name>
<sequence length="106" mass="11891">MDDKAITGLETLLAKGQDNALLRLSLGNAYLQKQQVEIALQHYAQAVKLDPHYSAAWKSYGKALAENQQITEAIQAYTTGINIAEQKGDRQAMKEMQVFLKRLQKL</sequence>
<dbReference type="Pfam" id="PF13432">
    <property type="entry name" value="TPR_16"/>
    <property type="match status" value="1"/>
</dbReference>
<dbReference type="OrthoDB" id="8421013at2"/>
<dbReference type="PROSITE" id="PS50005">
    <property type="entry name" value="TPR"/>
    <property type="match status" value="1"/>
</dbReference>
<dbReference type="HOGENOM" id="CLU_146069_2_0_6"/>
<gene>
    <name evidence="2" type="ORF">BegalDRAFT_2958</name>
</gene>
<keyword evidence="3" id="KW-1185">Reference proteome</keyword>
<evidence type="ECO:0000313" key="2">
    <source>
        <dbReference type="EMBL" id="EIJ43786.1"/>
    </source>
</evidence>
<evidence type="ECO:0000256" key="1">
    <source>
        <dbReference type="PROSITE-ProRule" id="PRU00339"/>
    </source>
</evidence>